<name>A0AAX6F6Y3_IRIPA</name>
<dbReference type="Gene3D" id="2.80.10.50">
    <property type="match status" value="1"/>
</dbReference>
<gene>
    <name evidence="4" type="ORF">M6B38_152195</name>
</gene>
<dbReference type="Proteomes" id="UP001140949">
    <property type="component" value="Unassembled WGS sequence"/>
</dbReference>
<feature type="domain" description="DUF569" evidence="3">
    <location>
        <begin position="244"/>
        <end position="320"/>
    </location>
</feature>
<feature type="compositionally biased region" description="Basic and acidic residues" evidence="1">
    <location>
        <begin position="197"/>
        <end position="209"/>
    </location>
</feature>
<dbReference type="SUPFAM" id="SSF50405">
    <property type="entry name" value="Actin-crosslinking proteins"/>
    <property type="match status" value="1"/>
</dbReference>
<feature type="compositionally biased region" description="Pro residues" evidence="1">
    <location>
        <begin position="210"/>
        <end position="220"/>
    </location>
</feature>
<dbReference type="InterPro" id="IPR054726">
    <property type="entry name" value="Ubiq_DUF569-assoc"/>
</dbReference>
<organism evidence="4 5">
    <name type="scientific">Iris pallida</name>
    <name type="common">Sweet iris</name>
    <dbReference type="NCBI Taxonomy" id="29817"/>
    <lineage>
        <taxon>Eukaryota</taxon>
        <taxon>Viridiplantae</taxon>
        <taxon>Streptophyta</taxon>
        <taxon>Embryophyta</taxon>
        <taxon>Tracheophyta</taxon>
        <taxon>Spermatophyta</taxon>
        <taxon>Magnoliopsida</taxon>
        <taxon>Liliopsida</taxon>
        <taxon>Asparagales</taxon>
        <taxon>Iridaceae</taxon>
        <taxon>Iridoideae</taxon>
        <taxon>Irideae</taxon>
        <taxon>Iris</taxon>
    </lineage>
</organism>
<protein>
    <recommendedName>
        <fullName evidence="6">DUF569 domain-containing protein</fullName>
    </recommendedName>
</protein>
<dbReference type="AlphaFoldDB" id="A0AAX6F6Y3"/>
<dbReference type="InterPro" id="IPR008999">
    <property type="entry name" value="Actin-crosslinking"/>
</dbReference>
<dbReference type="Pfam" id="PF22932">
    <property type="entry name" value="Ubiq_DUF_assoc"/>
    <property type="match status" value="1"/>
</dbReference>
<evidence type="ECO:0008006" key="6">
    <source>
        <dbReference type="Google" id="ProtNLM"/>
    </source>
</evidence>
<reference evidence="4" key="1">
    <citation type="journal article" date="2023" name="GigaByte">
        <title>Genome assembly of the bearded iris, Iris pallida Lam.</title>
        <authorList>
            <person name="Bruccoleri R.E."/>
            <person name="Oakeley E.J."/>
            <person name="Faust A.M.E."/>
            <person name="Altorfer M."/>
            <person name="Dessus-Babus S."/>
            <person name="Burckhardt D."/>
            <person name="Oertli M."/>
            <person name="Naumann U."/>
            <person name="Petersen F."/>
            <person name="Wong J."/>
        </authorList>
    </citation>
    <scope>NUCLEOTIDE SEQUENCE</scope>
    <source>
        <strain evidence="4">GSM-AAB239-AS_SAM_17_03QT</strain>
    </source>
</reference>
<feature type="compositionally biased region" description="Low complexity" evidence="1">
    <location>
        <begin position="227"/>
        <end position="238"/>
    </location>
</feature>
<sequence>MVLGHYACNARRERAHWSKTSPTFSPSPFHFVFFFFSLSNQPPMEHFRSAKVVRLRSHHDKYLFADDDEEHVLQERNVAGHKASRWTVEPSSSSPSVLRLKSCFGRYLTASSEPFLLGMTGRKVLQTLPSRLDSSVEWEPVREGLQVRLKTRYGHFLRANGGLPPWRNSVTHDIPHRTSTQDWVLWDVEIVEIRTDAEGSGRWGDDPDRPLPPPPPPPPMMGRVDSDSVSVDESFSGSPHKSDGRTIYYVIPEDNGSVDNSEEHSFSFKGTSVAELTEKLEEETGLSGIIVCTKNPLNGQLCPLCLHLPPNSSTVHVVVVQASSKAEDTVSSCIDRFRCFA</sequence>
<accession>A0AAX6F6Y3</accession>
<keyword evidence="5" id="KW-1185">Reference proteome</keyword>
<dbReference type="InterPro" id="IPR007679">
    <property type="entry name" value="DUF569"/>
</dbReference>
<comment type="caution">
    <text evidence="4">The sequence shown here is derived from an EMBL/GenBank/DDBJ whole genome shotgun (WGS) entry which is preliminary data.</text>
</comment>
<feature type="domain" description="DUF569" evidence="2">
    <location>
        <begin position="44"/>
        <end position="186"/>
    </location>
</feature>
<dbReference type="Pfam" id="PF04601">
    <property type="entry name" value="DUF569"/>
    <property type="match status" value="1"/>
</dbReference>
<evidence type="ECO:0000313" key="4">
    <source>
        <dbReference type="EMBL" id="KAJ6812008.1"/>
    </source>
</evidence>
<evidence type="ECO:0000259" key="2">
    <source>
        <dbReference type="Pfam" id="PF04601"/>
    </source>
</evidence>
<dbReference type="PANTHER" id="PTHR31205:SF69">
    <property type="entry name" value="ACTIN CROSS-LINKING PROTEIN (DUF569)"/>
    <property type="match status" value="1"/>
</dbReference>
<evidence type="ECO:0000259" key="3">
    <source>
        <dbReference type="Pfam" id="PF22932"/>
    </source>
</evidence>
<evidence type="ECO:0000256" key="1">
    <source>
        <dbReference type="SAM" id="MobiDB-lite"/>
    </source>
</evidence>
<dbReference type="FunFam" id="2.80.10.50:FF:000067">
    <property type="entry name" value="BnaC05g19630D protein"/>
    <property type="match status" value="1"/>
</dbReference>
<proteinExistence type="predicted"/>
<reference evidence="4" key="2">
    <citation type="submission" date="2023-04" db="EMBL/GenBank/DDBJ databases">
        <authorList>
            <person name="Bruccoleri R.E."/>
            <person name="Oakeley E.J."/>
            <person name="Faust A.-M."/>
            <person name="Dessus-Babus S."/>
            <person name="Altorfer M."/>
            <person name="Burckhardt D."/>
            <person name="Oertli M."/>
            <person name="Naumann U."/>
            <person name="Petersen F."/>
            <person name="Wong J."/>
        </authorList>
    </citation>
    <scope>NUCLEOTIDE SEQUENCE</scope>
    <source>
        <strain evidence="4">GSM-AAB239-AS_SAM_17_03QT</strain>
        <tissue evidence="4">Leaf</tissue>
    </source>
</reference>
<dbReference type="CDD" id="cd23340">
    <property type="entry name" value="beta-trefoil_FSCN_ACP-like"/>
    <property type="match status" value="1"/>
</dbReference>
<evidence type="ECO:0000313" key="5">
    <source>
        <dbReference type="Proteomes" id="UP001140949"/>
    </source>
</evidence>
<feature type="region of interest" description="Disordered" evidence="1">
    <location>
        <begin position="197"/>
        <end position="242"/>
    </location>
</feature>
<dbReference type="EMBL" id="JANAVB010031416">
    <property type="protein sequence ID" value="KAJ6812008.1"/>
    <property type="molecule type" value="Genomic_DNA"/>
</dbReference>
<dbReference type="PANTHER" id="PTHR31205">
    <property type="entry name" value="ACTIN CROSS-LINKING PROTEIN (DUF569)"/>
    <property type="match status" value="1"/>
</dbReference>